<name>A0A370GMF4_9NOCA</name>
<organism evidence="1 2">
    <name type="scientific">Nocardia mexicana</name>
    <dbReference type="NCBI Taxonomy" id="279262"/>
    <lineage>
        <taxon>Bacteria</taxon>
        <taxon>Bacillati</taxon>
        <taxon>Actinomycetota</taxon>
        <taxon>Actinomycetes</taxon>
        <taxon>Mycobacteriales</taxon>
        <taxon>Nocardiaceae</taxon>
        <taxon>Nocardia</taxon>
    </lineage>
</organism>
<dbReference type="RefSeq" id="WP_068025094.1">
    <property type="nucleotide sequence ID" value="NZ_QQAZ01000017.1"/>
</dbReference>
<reference evidence="1 2" key="1">
    <citation type="submission" date="2018-07" db="EMBL/GenBank/DDBJ databases">
        <title>Genomic Encyclopedia of Type Strains, Phase IV (KMG-IV): sequencing the most valuable type-strain genomes for metagenomic binning, comparative biology and taxonomic classification.</title>
        <authorList>
            <person name="Goeker M."/>
        </authorList>
    </citation>
    <scope>NUCLEOTIDE SEQUENCE [LARGE SCALE GENOMIC DNA]</scope>
    <source>
        <strain evidence="1 2">DSM 44952</strain>
    </source>
</reference>
<dbReference type="STRING" id="1210089.GCA_001613165_05310"/>
<comment type="caution">
    <text evidence="1">The sequence shown here is derived from an EMBL/GenBank/DDBJ whole genome shotgun (WGS) entry which is preliminary data.</text>
</comment>
<evidence type="ECO:0008006" key="3">
    <source>
        <dbReference type="Google" id="ProtNLM"/>
    </source>
</evidence>
<accession>A0A370GMF4</accession>
<protein>
    <recommendedName>
        <fullName evidence="3">mRNA interferase MazF</fullName>
    </recommendedName>
</protein>
<dbReference type="EMBL" id="QQAZ01000017">
    <property type="protein sequence ID" value="RDI44459.1"/>
    <property type="molecule type" value="Genomic_DNA"/>
</dbReference>
<dbReference type="Proteomes" id="UP000255355">
    <property type="component" value="Unassembled WGS sequence"/>
</dbReference>
<evidence type="ECO:0000313" key="1">
    <source>
        <dbReference type="EMBL" id="RDI44459.1"/>
    </source>
</evidence>
<sequence length="102" mass="11379">MRRGEVWQYAPVLPDGTPAPRRTTVVLVSDPAVIVSPYRWLHVVPIADADPGHVLTIHTCHGWADALEFHRVYRVWLAELAGELSADEMDALDTRLRAALSL</sequence>
<dbReference type="AlphaFoldDB" id="A0A370GMF4"/>
<gene>
    <name evidence="1" type="ORF">DFR68_11776</name>
</gene>
<proteinExistence type="predicted"/>
<keyword evidence="2" id="KW-1185">Reference proteome</keyword>
<dbReference type="OrthoDB" id="4555874at2"/>
<evidence type="ECO:0000313" key="2">
    <source>
        <dbReference type="Proteomes" id="UP000255355"/>
    </source>
</evidence>